<dbReference type="InterPro" id="IPR020612">
    <property type="entry name" value="Methylthiotransferase_CS"/>
</dbReference>
<evidence type="ECO:0000256" key="2">
    <source>
        <dbReference type="ARBA" id="ARBA00022485"/>
    </source>
</evidence>
<evidence type="ECO:0000313" key="10">
    <source>
        <dbReference type="EMBL" id="PXZ01988.1"/>
    </source>
</evidence>
<dbReference type="InterPro" id="IPR006638">
    <property type="entry name" value="Elp3/MiaA/NifB-like_rSAM"/>
</dbReference>
<dbReference type="PROSITE" id="PS51449">
    <property type="entry name" value="MTTASE_N"/>
    <property type="match status" value="1"/>
</dbReference>
<dbReference type="AlphaFoldDB" id="A0A318NEJ8"/>
<dbReference type="InterPro" id="IPR006467">
    <property type="entry name" value="MiaB-like_bact"/>
</dbReference>
<organism evidence="10 11">
    <name type="scientific">Commensalibacter melissae</name>
    <dbReference type="NCBI Taxonomy" id="2070537"/>
    <lineage>
        <taxon>Bacteria</taxon>
        <taxon>Pseudomonadati</taxon>
        <taxon>Pseudomonadota</taxon>
        <taxon>Alphaproteobacteria</taxon>
        <taxon>Acetobacterales</taxon>
        <taxon>Acetobacteraceae</taxon>
    </lineage>
</organism>
<dbReference type="SFLD" id="SFLDG01082">
    <property type="entry name" value="B12-binding_domain_containing"/>
    <property type="match status" value="1"/>
</dbReference>
<dbReference type="SUPFAM" id="SSF102114">
    <property type="entry name" value="Radical SAM enzymes"/>
    <property type="match status" value="1"/>
</dbReference>
<keyword evidence="4" id="KW-0949">S-adenosyl-L-methionine</keyword>
<dbReference type="GO" id="GO:0051539">
    <property type="term" value="F:4 iron, 4 sulfur cluster binding"/>
    <property type="evidence" value="ECO:0007669"/>
    <property type="project" value="UniProtKB-KW"/>
</dbReference>
<accession>A0A318NEJ8</accession>
<evidence type="ECO:0000256" key="7">
    <source>
        <dbReference type="ARBA" id="ARBA00023014"/>
    </source>
</evidence>
<dbReference type="PANTHER" id="PTHR11918:SF45">
    <property type="entry name" value="THREONYLCARBAMOYLADENOSINE TRNA METHYLTHIOTRANSFERASE"/>
    <property type="match status" value="1"/>
</dbReference>
<evidence type="ECO:0000256" key="5">
    <source>
        <dbReference type="ARBA" id="ARBA00022723"/>
    </source>
</evidence>
<evidence type="ECO:0000313" key="11">
    <source>
        <dbReference type="Proteomes" id="UP000247565"/>
    </source>
</evidence>
<dbReference type="GO" id="GO:0046872">
    <property type="term" value="F:metal ion binding"/>
    <property type="evidence" value="ECO:0007669"/>
    <property type="project" value="UniProtKB-KW"/>
</dbReference>
<dbReference type="InterPro" id="IPR007197">
    <property type="entry name" value="rSAM"/>
</dbReference>
<evidence type="ECO:0000259" key="8">
    <source>
        <dbReference type="PROSITE" id="PS51449"/>
    </source>
</evidence>
<keyword evidence="11" id="KW-1185">Reference proteome</keyword>
<dbReference type="Proteomes" id="UP000247565">
    <property type="component" value="Unassembled WGS sequence"/>
</dbReference>
<keyword evidence="3 10" id="KW-0808">Transferase</keyword>
<dbReference type="EMBL" id="QGLT01000001">
    <property type="protein sequence ID" value="PXZ01988.1"/>
    <property type="molecule type" value="Genomic_DNA"/>
</dbReference>
<dbReference type="GO" id="GO:0035598">
    <property type="term" value="F:tRNA (N(6)-L-threonylcarbamoyladenosine(37)-C(2))-methylthiotransferase activity"/>
    <property type="evidence" value="ECO:0007669"/>
    <property type="project" value="TreeGrafter"/>
</dbReference>
<keyword evidence="2" id="KW-0004">4Fe-4S</keyword>
<keyword evidence="5" id="KW-0479">Metal-binding</keyword>
<reference evidence="10 11" key="1">
    <citation type="submission" date="2018-05" db="EMBL/GenBank/DDBJ databases">
        <title>Reference genomes for bee gut microbiota database.</title>
        <authorList>
            <person name="Ellegaard K.M."/>
        </authorList>
    </citation>
    <scope>NUCLEOTIDE SEQUENCE [LARGE SCALE GENOMIC DNA]</scope>
    <source>
        <strain evidence="10 11">ESL0284</strain>
    </source>
</reference>
<keyword evidence="7" id="KW-0411">Iron-sulfur</keyword>
<dbReference type="RefSeq" id="WP_110438506.1">
    <property type="nucleotide sequence ID" value="NZ_CP046393.1"/>
</dbReference>
<sequence length="420" mass="46843">MTSKTQKDKPQIITFGCRLNRYESEVMSQHAEQLDNVVIVNTCAVTAEAERQAKQAIRRLHRKDSEKRIIVTGCAAQINPEQWSSLPGVKQILGNEDKLKGENWTEAALSQGNQVSDIMTVKNTVGRIVTDFTGRTRAFVQIQQGCDHRCTFCVIPFGRGPSRSVSVKGVVDQVKALTQQQYNEIVLTGVDIASWGRDLKHKGRLGDLCKAILKDVPELKRLRLSSIDPIGMDPVLWDLMASESRFMPHLHLSLQAGSDMILKRMKRRHQTKDVGSLVEQLRSIRPDIGLSADIIAGFPTEDESYFQETYDFLKTVAIPYLHVFPYSERKGTPAAQMPAIAVSVRKERAARLRNLGAKIASSYHEYFINKTVSILMETVDRGHSEQFSAATLTGKEAIPGEIITARVISGNSDGIIVERI</sequence>
<dbReference type="InterPro" id="IPR005839">
    <property type="entry name" value="Methylthiotransferase"/>
</dbReference>
<dbReference type="PROSITE" id="PS51918">
    <property type="entry name" value="RADICAL_SAM"/>
    <property type="match status" value="1"/>
</dbReference>
<dbReference type="InterPro" id="IPR023404">
    <property type="entry name" value="rSAM_horseshoe"/>
</dbReference>
<name>A0A318NEJ8_9PROT</name>
<dbReference type="NCBIfam" id="TIGR01579">
    <property type="entry name" value="MiaB-like-C"/>
    <property type="match status" value="1"/>
</dbReference>
<dbReference type="NCBIfam" id="TIGR00089">
    <property type="entry name" value="MiaB/RimO family radical SAM methylthiotransferase"/>
    <property type="match status" value="1"/>
</dbReference>
<evidence type="ECO:0000256" key="6">
    <source>
        <dbReference type="ARBA" id="ARBA00023004"/>
    </source>
</evidence>
<evidence type="ECO:0000256" key="1">
    <source>
        <dbReference type="ARBA" id="ARBA00001966"/>
    </source>
</evidence>
<dbReference type="PROSITE" id="PS01278">
    <property type="entry name" value="MTTASE_RADICAL"/>
    <property type="match status" value="1"/>
</dbReference>
<keyword evidence="6" id="KW-0408">Iron</keyword>
<dbReference type="SFLD" id="SFLDS00029">
    <property type="entry name" value="Radical_SAM"/>
    <property type="match status" value="1"/>
</dbReference>
<dbReference type="OrthoDB" id="9805215at2"/>
<comment type="cofactor">
    <cofactor evidence="1">
        <name>[4Fe-4S] cluster</name>
        <dbReference type="ChEBI" id="CHEBI:49883"/>
    </cofactor>
</comment>
<evidence type="ECO:0000256" key="3">
    <source>
        <dbReference type="ARBA" id="ARBA00022679"/>
    </source>
</evidence>
<evidence type="ECO:0000259" key="9">
    <source>
        <dbReference type="PROSITE" id="PS51918"/>
    </source>
</evidence>
<dbReference type="Pfam" id="PF04055">
    <property type="entry name" value="Radical_SAM"/>
    <property type="match status" value="1"/>
</dbReference>
<evidence type="ECO:0000256" key="4">
    <source>
        <dbReference type="ARBA" id="ARBA00022691"/>
    </source>
</evidence>
<feature type="domain" description="Radical SAM core" evidence="9">
    <location>
        <begin position="132"/>
        <end position="362"/>
    </location>
</feature>
<dbReference type="SMART" id="SM00729">
    <property type="entry name" value="Elp3"/>
    <property type="match status" value="1"/>
</dbReference>
<dbReference type="PANTHER" id="PTHR11918">
    <property type="entry name" value="RADICAL SAM PROTEINS"/>
    <property type="match status" value="1"/>
</dbReference>
<gene>
    <name evidence="10" type="ORF">DK869_03065</name>
</gene>
<proteinExistence type="predicted"/>
<dbReference type="InterPro" id="IPR058240">
    <property type="entry name" value="rSAM_sf"/>
</dbReference>
<feature type="domain" description="MTTase N-terminal" evidence="8">
    <location>
        <begin position="8"/>
        <end position="110"/>
    </location>
</feature>
<dbReference type="InterPro" id="IPR038135">
    <property type="entry name" value="Methylthiotransferase_N_sf"/>
</dbReference>
<protein>
    <submittedName>
        <fullName evidence="10">tRNA (N(6)-L-threonylcarbamoyladenosine(37)-C(2))-methylthiotransferase MtaB</fullName>
    </submittedName>
</protein>
<dbReference type="Gene3D" id="3.80.30.20">
    <property type="entry name" value="tm_1862 like domain"/>
    <property type="match status" value="1"/>
</dbReference>
<comment type="caution">
    <text evidence="10">The sequence shown here is derived from an EMBL/GenBank/DDBJ whole genome shotgun (WGS) entry which is preliminary data.</text>
</comment>
<dbReference type="Gene3D" id="3.40.50.12160">
    <property type="entry name" value="Methylthiotransferase, N-terminal domain"/>
    <property type="match status" value="1"/>
</dbReference>
<dbReference type="Pfam" id="PF00919">
    <property type="entry name" value="UPF0004"/>
    <property type="match status" value="1"/>
</dbReference>
<dbReference type="InterPro" id="IPR013848">
    <property type="entry name" value="Methylthiotransferase_N"/>
</dbReference>